<feature type="domain" description="Rhodopsin" evidence="4">
    <location>
        <begin position="23"/>
        <end position="264"/>
    </location>
</feature>
<keyword evidence="8" id="KW-1185">Reference proteome</keyword>
<feature type="domain" description="Glycosyl hydrolase family 95 catalytic" evidence="6">
    <location>
        <begin position="680"/>
        <end position="1098"/>
    </location>
</feature>
<gene>
    <name evidence="7" type="ORF">CT0861_13144</name>
</gene>
<feature type="transmembrane region" description="Helical" evidence="2">
    <location>
        <begin position="242"/>
        <end position="263"/>
    </location>
</feature>
<feature type="transmembrane region" description="Helical" evidence="2">
    <location>
        <begin position="96"/>
        <end position="114"/>
    </location>
</feature>
<dbReference type="InterPro" id="IPR049053">
    <property type="entry name" value="AFCA-like_C"/>
</dbReference>
<dbReference type="InterPro" id="IPR027414">
    <property type="entry name" value="GH95_N_dom"/>
</dbReference>
<keyword evidence="2" id="KW-0812">Transmembrane</keyword>
<feature type="transmembrane region" description="Helical" evidence="2">
    <location>
        <begin position="206"/>
        <end position="230"/>
    </location>
</feature>
<feature type="transmembrane region" description="Helical" evidence="2">
    <location>
        <begin position="168"/>
        <end position="194"/>
    </location>
</feature>
<evidence type="ECO:0000256" key="1">
    <source>
        <dbReference type="SAM" id="MobiDB-lite"/>
    </source>
</evidence>
<keyword evidence="7" id="KW-0378">Hydrolase</keyword>
<dbReference type="STRING" id="708197.A0A166U108"/>
<feature type="region of interest" description="Disordered" evidence="1">
    <location>
        <begin position="323"/>
        <end position="362"/>
    </location>
</feature>
<dbReference type="InterPro" id="IPR054363">
    <property type="entry name" value="GH95_cat"/>
</dbReference>
<feature type="transmembrane region" description="Helical" evidence="2">
    <location>
        <begin position="126"/>
        <end position="148"/>
    </location>
</feature>
<dbReference type="SUPFAM" id="SSF48208">
    <property type="entry name" value="Six-hairpin glycosidases"/>
    <property type="match status" value="1"/>
</dbReference>
<dbReference type="InterPro" id="IPR012341">
    <property type="entry name" value="6hp_glycosidase-like_sf"/>
</dbReference>
<dbReference type="PANTHER" id="PTHR31084:SF0">
    <property type="entry name" value="ALPHA-L-FUCOSIDASE 2"/>
    <property type="match status" value="1"/>
</dbReference>
<evidence type="ECO:0000259" key="5">
    <source>
        <dbReference type="Pfam" id="PF21307"/>
    </source>
</evidence>
<feature type="domain" description="Alpha fucosidase A-like C-terminal" evidence="5">
    <location>
        <begin position="1100"/>
        <end position="1161"/>
    </location>
</feature>
<sequence>MMATPFQTEAWTEYGLGVLIILLRIFARWKIVGFNWQGDDYFAVLCLVFWTLELCMLELIGQNGTNIGITDEIGAALTPEEIAKFEFGSKCLLAGWNFYVTLIWCLKACILFFFSRITLATRQQKIVKWTAGLTILAYFGVVIVIWSHCTPVQRNWQVVPYPGDECTLAVANYLTLVVLNISTDMLIVSIPLPLLWAVKLSLKRKLAIGLLLCSGIFVMIAALLRCILSLKDIEGINVSTIWAIRETFVGIIAVNAACIRPLFSSAHWLRSSKGSSGANRKYTGSSDKYGHQLVTIGGGGQNADRSGFPSKRRYNKYNMTELDNNSSEEQIVKPSDSTPWSQNGGRNGSLTSKSSGQQGGIVVTTTYEVRPENREHRRSLSSLHDLMNSFAMHSSRFFVMVALTGTASNVLAAFDGSRFLWYKSPSTEWEQGALPIGNGRLGGTIWGGANETLTLNENSIWSGPIQDRTPPNALAALPVTRELFVAGKITEGGQLVLRNMTPTEKSERQFGYFGNLNFDFGHPNDLDNYIRWLDTRKGNTGVGYTYGGVNYTREFIASYPAGVLAARFKSSKEGALNLSASFSRLSNILVNVASTAGGVNSITMLGSSGQPLEENPILFTGQARFIAPGADISATDSTVSVTGATIIDVFFDAESNYRYSSQGDWEAEVKRKLDAASSQGYERLREDALADSTRLLERASIDLGKSPDGLASFPTDKRVALARNDSRDNELTTLVWNYGRHMLVAASRNTEADIDLPANLQGIWNNKTTAAWGGKYTININTEMNYWLAGQTNLIETQVPLFDLMKIANPRGKEMAKRMYGCDGTMFHHNLDLWGDPGATDNYTSSTMWPMGAAWLVQHMVDHYRFTGDKDFLSKVAYPYLIDVAMFYECYTFEHEGWRVTGPSLSPENNFIVPGNFSVAGRAEPMDIDIPMDNQLMHDVFSAVIEAADILEISDSDPDLIKAKEFLPLIKPAQIGSKGQILEWRYEYQEKDAAHRHISPLYSLHPGKQFSPLVNSTLSKAAEVLLDRRRAAGSGSTGWSRTWMINMYARAFRGADAWEEVKGWFATFPTANLWNTDNGKTFQIDGNYGFTSGITEMLLQSHADVVHILPALPAEAVPNGKATGLVARGNFVVDVEWKDGVFKSAKVVARIGGELRLRVGNGEVFLVDNEAWSGPIQTAAGDSLRIAPVNKVE</sequence>
<dbReference type="AlphaFoldDB" id="A0A166U108"/>
<comment type="caution">
    <text evidence="7">The sequence shown here is derived from an EMBL/GenBank/DDBJ whole genome shotgun (WGS) entry which is preliminary data.</text>
</comment>
<feature type="transmembrane region" description="Helical" evidence="2">
    <location>
        <begin position="12"/>
        <end position="29"/>
    </location>
</feature>
<dbReference type="EMBL" id="LFIV01000053">
    <property type="protein sequence ID" value="KZL72791.1"/>
    <property type="molecule type" value="Genomic_DNA"/>
</dbReference>
<protein>
    <submittedName>
        <fullName evidence="7">Glycoside hydrolase family 95</fullName>
    </submittedName>
</protein>
<evidence type="ECO:0000259" key="6">
    <source>
        <dbReference type="Pfam" id="PF22124"/>
    </source>
</evidence>
<dbReference type="Proteomes" id="UP000076552">
    <property type="component" value="Unassembled WGS sequence"/>
</dbReference>
<dbReference type="GO" id="GO:0005975">
    <property type="term" value="P:carbohydrate metabolic process"/>
    <property type="evidence" value="ECO:0007669"/>
    <property type="project" value="InterPro"/>
</dbReference>
<dbReference type="Pfam" id="PF14498">
    <property type="entry name" value="Glyco_hyd_65N_2"/>
    <property type="match status" value="1"/>
</dbReference>
<proteinExistence type="predicted"/>
<keyword evidence="2" id="KW-1133">Transmembrane helix</keyword>
<dbReference type="Pfam" id="PF20684">
    <property type="entry name" value="Fung_rhodopsin"/>
    <property type="match status" value="1"/>
</dbReference>
<evidence type="ECO:0000313" key="8">
    <source>
        <dbReference type="Proteomes" id="UP000076552"/>
    </source>
</evidence>
<dbReference type="InterPro" id="IPR008928">
    <property type="entry name" value="6-hairpin_glycosidase_sf"/>
</dbReference>
<keyword evidence="2" id="KW-0472">Membrane</keyword>
<organism evidence="7 8">
    <name type="scientific">Colletotrichum tofieldiae</name>
    <dbReference type="NCBI Taxonomy" id="708197"/>
    <lineage>
        <taxon>Eukaryota</taxon>
        <taxon>Fungi</taxon>
        <taxon>Dikarya</taxon>
        <taxon>Ascomycota</taxon>
        <taxon>Pezizomycotina</taxon>
        <taxon>Sordariomycetes</taxon>
        <taxon>Hypocreomycetidae</taxon>
        <taxon>Glomerellales</taxon>
        <taxon>Glomerellaceae</taxon>
        <taxon>Colletotrichum</taxon>
        <taxon>Colletotrichum spaethianum species complex</taxon>
    </lineage>
</organism>
<dbReference type="GO" id="GO:0004560">
    <property type="term" value="F:alpha-L-fucosidase activity"/>
    <property type="evidence" value="ECO:0007669"/>
    <property type="project" value="TreeGrafter"/>
</dbReference>
<reference evidence="7 8" key="1">
    <citation type="submission" date="2015-06" db="EMBL/GenBank/DDBJ databases">
        <title>Survival trade-offs in plant roots during colonization by closely related pathogenic and mutualistic fungi.</title>
        <authorList>
            <person name="Hacquard S."/>
            <person name="Kracher B."/>
            <person name="Hiruma K."/>
            <person name="Weinman A."/>
            <person name="Muench P."/>
            <person name="Garrido Oter R."/>
            <person name="Ver Loren van Themaat E."/>
            <person name="Dallerey J.-F."/>
            <person name="Damm U."/>
            <person name="Henrissat B."/>
            <person name="Lespinet O."/>
            <person name="Thon M."/>
            <person name="Kemen E."/>
            <person name="McHardy A.C."/>
            <person name="Schulze-Lefert P."/>
            <person name="O'Connell R.J."/>
        </authorList>
    </citation>
    <scope>NUCLEOTIDE SEQUENCE [LARGE SCALE GENOMIC DNA]</scope>
    <source>
        <strain evidence="7 8">0861</strain>
    </source>
</reference>
<feature type="compositionally biased region" description="Polar residues" evidence="1">
    <location>
        <begin position="323"/>
        <end position="356"/>
    </location>
</feature>
<dbReference type="Pfam" id="PF21307">
    <property type="entry name" value="Glyco_hydro_95_C"/>
    <property type="match status" value="1"/>
</dbReference>
<evidence type="ECO:0000259" key="4">
    <source>
        <dbReference type="Pfam" id="PF20684"/>
    </source>
</evidence>
<evidence type="ECO:0000313" key="7">
    <source>
        <dbReference type="EMBL" id="KZL72791.1"/>
    </source>
</evidence>
<dbReference type="Gene3D" id="1.50.10.10">
    <property type="match status" value="1"/>
</dbReference>
<evidence type="ECO:0000259" key="3">
    <source>
        <dbReference type="Pfam" id="PF14498"/>
    </source>
</evidence>
<dbReference type="InterPro" id="IPR049326">
    <property type="entry name" value="Rhodopsin_dom_fungi"/>
</dbReference>
<feature type="domain" description="Glycosyl hydrolase family 95 N-terminal" evidence="3">
    <location>
        <begin position="420"/>
        <end position="658"/>
    </location>
</feature>
<evidence type="ECO:0000256" key="2">
    <source>
        <dbReference type="SAM" id="Phobius"/>
    </source>
</evidence>
<accession>A0A166U108</accession>
<name>A0A166U108_9PEZI</name>
<dbReference type="PANTHER" id="PTHR31084">
    <property type="entry name" value="ALPHA-L-FUCOSIDASE 2"/>
    <property type="match status" value="1"/>
</dbReference>
<dbReference type="Pfam" id="PF22124">
    <property type="entry name" value="Glyco_hydro_95_cat"/>
    <property type="match status" value="1"/>
</dbReference>